<evidence type="ECO:0000313" key="2">
    <source>
        <dbReference type="Proteomes" id="UP000185491"/>
    </source>
</evidence>
<reference evidence="1 2" key="1">
    <citation type="submission" date="2014-08" db="EMBL/GenBank/DDBJ databases">
        <title>Complete genome sequence of Corynebacterium phocae M408/89/1(T)(=DSM 44612(T)), isolated from the common seal (Phoca vitulina).</title>
        <authorList>
            <person name="Ruckert C."/>
            <person name="Albersmeier A."/>
            <person name="Winkler A."/>
            <person name="Kalinowski J."/>
        </authorList>
    </citation>
    <scope>NUCLEOTIDE SEQUENCE [LARGE SCALE GENOMIC DNA]</scope>
    <source>
        <strain evidence="1 2">M408/89/1</strain>
    </source>
</reference>
<protein>
    <submittedName>
        <fullName evidence="1">DNA-binding protein</fullName>
    </submittedName>
</protein>
<keyword evidence="1" id="KW-0238">DNA-binding</keyword>
<dbReference type="GO" id="GO:0003677">
    <property type="term" value="F:DNA binding"/>
    <property type="evidence" value="ECO:0007669"/>
    <property type="project" value="UniProtKB-KW"/>
</dbReference>
<sequence length="200" mass="20979">MLAVHARYRGQSLRRAALVQRSAQALSTLDGVDEFKLLGVEDICSTVSSSTAVCEVVLALLADGDWAVGIGVTPALGAGEDTSAESATRTRSIATAACKNSARAGQVYAKIDASGRSSEAADIAAAFTLLGFVLNKRTIEGREATALVRSGLNQNEAARELGISKQAMSQRLHAAGWNAEQVGWQLVVNVLERANHQAKS</sequence>
<keyword evidence="2" id="KW-1185">Reference proteome</keyword>
<dbReference type="AlphaFoldDB" id="A0A1L7D311"/>
<name>A0A1L7D311_9CORY</name>
<evidence type="ECO:0000313" key="1">
    <source>
        <dbReference type="EMBL" id="APT92514.1"/>
    </source>
</evidence>
<gene>
    <name evidence="1" type="ORF">CPHO_05980</name>
</gene>
<proteinExistence type="predicted"/>
<dbReference type="EMBL" id="CP009249">
    <property type="protein sequence ID" value="APT92514.1"/>
    <property type="molecule type" value="Genomic_DNA"/>
</dbReference>
<dbReference type="KEGG" id="cpho:CPHO_05980"/>
<accession>A0A1L7D311</accession>
<organism evidence="1 2">
    <name type="scientific">Corynebacterium phocae</name>
    <dbReference type="NCBI Taxonomy" id="161895"/>
    <lineage>
        <taxon>Bacteria</taxon>
        <taxon>Bacillati</taxon>
        <taxon>Actinomycetota</taxon>
        <taxon>Actinomycetes</taxon>
        <taxon>Mycobacteriales</taxon>
        <taxon>Corynebacteriaceae</taxon>
        <taxon>Corynebacterium</taxon>
    </lineage>
</organism>
<dbReference type="RefSeq" id="WP_075734062.1">
    <property type="nucleotide sequence ID" value="NZ_CP009249.1"/>
</dbReference>
<dbReference type="Proteomes" id="UP000185491">
    <property type="component" value="Chromosome"/>
</dbReference>
<dbReference type="STRING" id="161895.CPHO_05980"/>